<dbReference type="STRING" id="212667.VFDL14_13760"/>
<proteinExistence type="predicted"/>
<evidence type="ECO:0000256" key="2">
    <source>
        <dbReference type="ARBA" id="ARBA00023315"/>
    </source>
</evidence>
<dbReference type="CDD" id="cd04301">
    <property type="entry name" value="NAT_SF"/>
    <property type="match status" value="1"/>
</dbReference>
<evidence type="ECO:0000313" key="4">
    <source>
        <dbReference type="EMBL" id="KDN29251.1"/>
    </source>
</evidence>
<dbReference type="SUPFAM" id="SSF55729">
    <property type="entry name" value="Acyl-CoA N-acyltransferases (Nat)"/>
    <property type="match status" value="1"/>
</dbReference>
<dbReference type="RefSeq" id="WP_032550370.1">
    <property type="nucleotide sequence ID" value="NZ_BTGL01000008.1"/>
</dbReference>
<evidence type="ECO:0000259" key="3">
    <source>
        <dbReference type="PROSITE" id="PS51186"/>
    </source>
</evidence>
<organism evidence="4 5">
    <name type="scientific">Vibrio fortis</name>
    <dbReference type="NCBI Taxonomy" id="212667"/>
    <lineage>
        <taxon>Bacteria</taxon>
        <taxon>Pseudomonadati</taxon>
        <taxon>Pseudomonadota</taxon>
        <taxon>Gammaproteobacteria</taxon>
        <taxon>Vibrionales</taxon>
        <taxon>Vibrionaceae</taxon>
        <taxon>Vibrio</taxon>
    </lineage>
</organism>
<feature type="domain" description="N-acetyltransferase" evidence="3">
    <location>
        <begin position="1"/>
        <end position="160"/>
    </location>
</feature>
<dbReference type="Proteomes" id="UP000027219">
    <property type="component" value="Unassembled WGS sequence"/>
</dbReference>
<dbReference type="PROSITE" id="PS51186">
    <property type="entry name" value="GNAT"/>
    <property type="match status" value="1"/>
</dbReference>
<dbReference type="AlphaFoldDB" id="A0A066UPA0"/>
<dbReference type="OrthoDB" id="6869927at2"/>
<dbReference type="InterPro" id="IPR000182">
    <property type="entry name" value="GNAT_dom"/>
</dbReference>
<dbReference type="InterPro" id="IPR016181">
    <property type="entry name" value="Acyl_CoA_acyltransferase"/>
</dbReference>
<dbReference type="EMBL" id="JFFR01000009">
    <property type="protein sequence ID" value="KDN29251.1"/>
    <property type="molecule type" value="Genomic_DNA"/>
</dbReference>
<protein>
    <submittedName>
        <fullName evidence="4">Acetyltransferase</fullName>
    </submittedName>
</protein>
<dbReference type="Gene3D" id="3.40.630.30">
    <property type="match status" value="1"/>
</dbReference>
<dbReference type="PANTHER" id="PTHR43877:SF2">
    <property type="entry name" value="AMINOALKYLPHOSPHONATE N-ACETYLTRANSFERASE-RELATED"/>
    <property type="match status" value="1"/>
</dbReference>
<dbReference type="InterPro" id="IPR050832">
    <property type="entry name" value="Bact_Acetyltransf"/>
</dbReference>
<dbReference type="GO" id="GO:0016747">
    <property type="term" value="F:acyltransferase activity, transferring groups other than amino-acyl groups"/>
    <property type="evidence" value="ECO:0007669"/>
    <property type="project" value="InterPro"/>
</dbReference>
<keyword evidence="2" id="KW-0012">Acyltransferase</keyword>
<reference evidence="4 5" key="1">
    <citation type="submission" date="2014-02" db="EMBL/GenBank/DDBJ databases">
        <title>Vibrio fortis Dalian14 Genome Sequencing.</title>
        <authorList>
            <person name="Wang Y."/>
            <person name="Song L."/>
            <person name="Liu G."/>
            <person name="Ding J."/>
        </authorList>
    </citation>
    <scope>NUCLEOTIDE SEQUENCE [LARGE SCALE GENOMIC DNA]</scope>
    <source>
        <strain evidence="4 5">Dalian14</strain>
    </source>
</reference>
<comment type="caution">
    <text evidence="4">The sequence shown here is derived from an EMBL/GenBank/DDBJ whole genome shotgun (WGS) entry which is preliminary data.</text>
</comment>
<sequence>MRIRAVKVSDIQFILKLSHQINRQHHQGAPTVFSSPEEADSGSEAYWLGLMLEPEGHFLVAEQDEQVVAFLAGKITQNNGVSFIQDHKVARVNTIVVGDDVQGQGLGKKLMRAFNQWAQANGATELRLEVMEFNQDAQRFYESLGMVTQSRIMSMSLEDV</sequence>
<gene>
    <name evidence="4" type="ORF">VFDL14_13760</name>
</gene>
<keyword evidence="5" id="KW-1185">Reference proteome</keyword>
<dbReference type="Pfam" id="PF00583">
    <property type="entry name" value="Acetyltransf_1"/>
    <property type="match status" value="1"/>
</dbReference>
<accession>A0A066UPA0</accession>
<dbReference type="PANTHER" id="PTHR43877">
    <property type="entry name" value="AMINOALKYLPHOSPHONATE N-ACETYLTRANSFERASE-RELATED-RELATED"/>
    <property type="match status" value="1"/>
</dbReference>
<name>A0A066UPA0_9VIBR</name>
<keyword evidence="1 4" id="KW-0808">Transferase</keyword>
<evidence type="ECO:0000256" key="1">
    <source>
        <dbReference type="ARBA" id="ARBA00022679"/>
    </source>
</evidence>
<evidence type="ECO:0000313" key="5">
    <source>
        <dbReference type="Proteomes" id="UP000027219"/>
    </source>
</evidence>